<dbReference type="InterPro" id="IPR009057">
    <property type="entry name" value="Homeodomain-like_sf"/>
</dbReference>
<dbReference type="Pfam" id="PF12833">
    <property type="entry name" value="HTH_18"/>
    <property type="match status" value="1"/>
</dbReference>
<dbReference type="InterPro" id="IPR020449">
    <property type="entry name" value="Tscrpt_reg_AraC-type_HTH"/>
</dbReference>
<dbReference type="PANTHER" id="PTHR40055:SF1">
    <property type="entry name" value="TRANSCRIPTIONAL REGULATOR YGIV-RELATED"/>
    <property type="match status" value="1"/>
</dbReference>
<dbReference type="PROSITE" id="PS00041">
    <property type="entry name" value="HTH_ARAC_FAMILY_1"/>
    <property type="match status" value="1"/>
</dbReference>
<dbReference type="RefSeq" id="WP_090670223.1">
    <property type="nucleotide sequence ID" value="NZ_FMTT01000010.1"/>
</dbReference>
<dbReference type="PROSITE" id="PS01124">
    <property type="entry name" value="HTH_ARAC_FAMILY_2"/>
    <property type="match status" value="1"/>
</dbReference>
<dbReference type="PRINTS" id="PR00032">
    <property type="entry name" value="HTHARAC"/>
</dbReference>
<keyword evidence="1" id="KW-0805">Transcription regulation</keyword>
<evidence type="ECO:0000313" key="5">
    <source>
        <dbReference type="EMBL" id="SCW50176.1"/>
    </source>
</evidence>
<dbReference type="SMART" id="SM00342">
    <property type="entry name" value="HTH_ARAC"/>
    <property type="match status" value="1"/>
</dbReference>
<dbReference type="InterPro" id="IPR018060">
    <property type="entry name" value="HTH_AraC"/>
</dbReference>
<dbReference type="GO" id="GO:0003700">
    <property type="term" value="F:DNA-binding transcription factor activity"/>
    <property type="evidence" value="ECO:0007669"/>
    <property type="project" value="InterPro"/>
</dbReference>
<protein>
    <submittedName>
        <fullName evidence="5">AraC family transcriptional regulator</fullName>
    </submittedName>
</protein>
<dbReference type="SMART" id="SM00871">
    <property type="entry name" value="AraC_E_bind"/>
    <property type="match status" value="1"/>
</dbReference>
<dbReference type="Gene3D" id="1.10.10.60">
    <property type="entry name" value="Homeodomain-like"/>
    <property type="match status" value="2"/>
</dbReference>
<evidence type="ECO:0000256" key="3">
    <source>
        <dbReference type="ARBA" id="ARBA00023163"/>
    </source>
</evidence>
<dbReference type="InterPro" id="IPR018062">
    <property type="entry name" value="HTH_AraC-typ_CS"/>
</dbReference>
<dbReference type="STRING" id="624147.SAMN04487970_101059"/>
<reference evidence="6" key="1">
    <citation type="submission" date="2016-10" db="EMBL/GenBank/DDBJ databases">
        <authorList>
            <person name="Varghese N."/>
            <person name="Submissions S."/>
        </authorList>
    </citation>
    <scope>NUCLEOTIDE SEQUENCE [LARGE SCALE GENOMIC DNA]</scope>
    <source>
        <strain evidence="6">CGMCC 1.8946</strain>
    </source>
</reference>
<dbReference type="InterPro" id="IPR050908">
    <property type="entry name" value="SmbC-like"/>
</dbReference>
<feature type="domain" description="HTH araC/xylS-type" evidence="4">
    <location>
        <begin position="15"/>
        <end position="114"/>
    </location>
</feature>
<name>A0A1G4R011_9BACL</name>
<keyword evidence="3" id="KW-0804">Transcription</keyword>
<accession>A0A1G4R011</accession>
<dbReference type="PANTHER" id="PTHR40055">
    <property type="entry name" value="TRANSCRIPTIONAL REGULATOR YGIV-RELATED"/>
    <property type="match status" value="1"/>
</dbReference>
<dbReference type="InterPro" id="IPR029442">
    <property type="entry name" value="GyrI-like"/>
</dbReference>
<evidence type="ECO:0000313" key="6">
    <source>
        <dbReference type="Proteomes" id="UP000198601"/>
    </source>
</evidence>
<evidence type="ECO:0000259" key="4">
    <source>
        <dbReference type="PROSITE" id="PS01124"/>
    </source>
</evidence>
<gene>
    <name evidence="5" type="ORF">SAMN04487970_101059</name>
</gene>
<organism evidence="5 6">
    <name type="scientific">Paenibacillus tianmuensis</name>
    <dbReference type="NCBI Taxonomy" id="624147"/>
    <lineage>
        <taxon>Bacteria</taxon>
        <taxon>Bacillati</taxon>
        <taxon>Bacillota</taxon>
        <taxon>Bacilli</taxon>
        <taxon>Bacillales</taxon>
        <taxon>Paenibacillaceae</taxon>
        <taxon>Paenibacillus</taxon>
    </lineage>
</organism>
<dbReference type="SUPFAM" id="SSF46689">
    <property type="entry name" value="Homeodomain-like"/>
    <property type="match status" value="2"/>
</dbReference>
<dbReference type="EMBL" id="FMTT01000010">
    <property type="protein sequence ID" value="SCW50176.1"/>
    <property type="molecule type" value="Genomic_DNA"/>
</dbReference>
<keyword evidence="6" id="KW-1185">Reference proteome</keyword>
<evidence type="ECO:0000256" key="2">
    <source>
        <dbReference type="ARBA" id="ARBA00023125"/>
    </source>
</evidence>
<dbReference type="OrthoDB" id="5337216at2"/>
<dbReference type="Proteomes" id="UP000198601">
    <property type="component" value="Unassembled WGS sequence"/>
</dbReference>
<dbReference type="InterPro" id="IPR010499">
    <property type="entry name" value="AraC_E-bd"/>
</dbReference>
<proteinExistence type="predicted"/>
<dbReference type="Pfam" id="PF06445">
    <property type="entry name" value="GyrI-like"/>
    <property type="match status" value="1"/>
</dbReference>
<sequence>MSNTQSRTEYLRRIHKVQDYIEDHLNQTLVLGELANIAGFSKYHFHKIFTAITNESLLQYVNRIKLERAAFFLVHRPEITVTDIAYHFGFTDSAVFSRAFKHHYSLSPTQYRNQNSKNCKDPVENPNYNRGILNDRNGSDPMDSKANVEMVTVDEMRVIYVRYTGTYQGLATAMPGMMEKLYGFAMSHNLLEPGKTKILTIYHDHPEMTDENQLRTSLCMSIPNHAVFEENGDIGSMSISGKYAVGHFEIYQSEYGAAWKHMYGEWLPNSGYQPRSAFPFEVYVSDPNASPQGKHFVDIYLPIEPLGKL</sequence>
<keyword evidence="2" id="KW-0238">DNA-binding</keyword>
<dbReference type="Gene3D" id="3.20.80.10">
    <property type="entry name" value="Regulatory factor, effector binding domain"/>
    <property type="match status" value="1"/>
</dbReference>
<dbReference type="AlphaFoldDB" id="A0A1G4R011"/>
<dbReference type="InterPro" id="IPR011256">
    <property type="entry name" value="Reg_factor_effector_dom_sf"/>
</dbReference>
<dbReference type="SUPFAM" id="SSF55136">
    <property type="entry name" value="Probable bacterial effector-binding domain"/>
    <property type="match status" value="1"/>
</dbReference>
<dbReference type="GO" id="GO:0043565">
    <property type="term" value="F:sequence-specific DNA binding"/>
    <property type="evidence" value="ECO:0007669"/>
    <property type="project" value="InterPro"/>
</dbReference>
<evidence type="ECO:0000256" key="1">
    <source>
        <dbReference type="ARBA" id="ARBA00023015"/>
    </source>
</evidence>